<organism evidence="2 3">
    <name type="scientific">Streptomyces cacaoi</name>
    <dbReference type="NCBI Taxonomy" id="1898"/>
    <lineage>
        <taxon>Bacteria</taxon>
        <taxon>Bacillati</taxon>
        <taxon>Actinomycetota</taxon>
        <taxon>Actinomycetes</taxon>
        <taxon>Kitasatosporales</taxon>
        <taxon>Streptomycetaceae</taxon>
        <taxon>Streptomyces</taxon>
    </lineage>
</organism>
<dbReference type="RefSeq" id="WP_030882554.1">
    <property type="nucleotide sequence ID" value="NZ_BJMM01000011.1"/>
</dbReference>
<reference evidence="2 3" key="1">
    <citation type="submission" date="2019-06" db="EMBL/GenBank/DDBJ databases">
        <title>Whole genome shotgun sequence of Streptomyces cacaoi subsp. cacaoi NBRC 12748.</title>
        <authorList>
            <person name="Hosoyama A."/>
            <person name="Uohara A."/>
            <person name="Ohji S."/>
            <person name="Ichikawa N."/>
        </authorList>
    </citation>
    <scope>NUCLEOTIDE SEQUENCE [LARGE SCALE GENOMIC DNA]</scope>
    <source>
        <strain evidence="2 3">NBRC 12748</strain>
    </source>
</reference>
<protein>
    <recommendedName>
        <fullName evidence="1">GmrSD restriction endonucleases C-terminal domain-containing protein</fullName>
    </recommendedName>
</protein>
<dbReference type="AlphaFoldDB" id="A0A4Y3QYD9"/>
<gene>
    <name evidence="2" type="ORF">SCA03_28120</name>
</gene>
<dbReference type="PANTHER" id="PTHR24094:SF15">
    <property type="entry name" value="AMP-DEPENDENT SYNTHETASE_LIGASE DOMAIN-CONTAINING PROTEIN-RELATED"/>
    <property type="match status" value="1"/>
</dbReference>
<proteinExistence type="predicted"/>
<evidence type="ECO:0000313" key="3">
    <source>
        <dbReference type="Proteomes" id="UP000319210"/>
    </source>
</evidence>
<comment type="caution">
    <text evidence="2">The sequence shown here is derived from an EMBL/GenBank/DDBJ whole genome shotgun (WGS) entry which is preliminary data.</text>
</comment>
<keyword evidence="3" id="KW-1185">Reference proteome</keyword>
<dbReference type="PANTHER" id="PTHR24094">
    <property type="entry name" value="SECRETED PROTEIN"/>
    <property type="match status" value="1"/>
</dbReference>
<sequence>MPHRHRTLSPRLYARRPRSAAVAASAAAVSGLLIALTLGGGAAQAEPPTPPSAQEATTMLGEIDEAAEGSMDGYDRDKFPHWIDQGDNCNTREAVLKRDGEGVETGNDCYPTKGTWKSPYDGGTWTKPSDVDIDHMVPLAEAWRSGAADWTQDQRQKLANDLDIAQLLAVTDNVNQEKGDKDPAQWMPPESGYHCTYARMWIWVKHEYKLTADGAEKDALKKALGTC</sequence>
<feature type="domain" description="GmrSD restriction endonucleases C-terminal" evidence="1">
    <location>
        <begin position="116"/>
        <end position="222"/>
    </location>
</feature>
<dbReference type="EMBL" id="BJMM01000011">
    <property type="protein sequence ID" value="GEB50261.1"/>
    <property type="molecule type" value="Genomic_DNA"/>
</dbReference>
<dbReference type="Proteomes" id="UP000319210">
    <property type="component" value="Unassembled WGS sequence"/>
</dbReference>
<dbReference type="InterPro" id="IPR011089">
    <property type="entry name" value="GmrSD_C"/>
</dbReference>
<accession>A0A4Y3QYD9</accession>
<dbReference type="Pfam" id="PF07510">
    <property type="entry name" value="GmrSD_C"/>
    <property type="match status" value="1"/>
</dbReference>
<name>A0A4Y3QYD9_STRCI</name>
<evidence type="ECO:0000313" key="2">
    <source>
        <dbReference type="EMBL" id="GEB50261.1"/>
    </source>
</evidence>
<evidence type="ECO:0000259" key="1">
    <source>
        <dbReference type="Pfam" id="PF07510"/>
    </source>
</evidence>
<dbReference type="OrthoDB" id="5196645at2"/>